<dbReference type="Proteomes" id="UP000023351">
    <property type="component" value="Unassembled WGS sequence"/>
</dbReference>
<dbReference type="PATRIC" id="fig|1299321.3.peg.5851"/>
<accession>X8DDI4</accession>
<comment type="caution">
    <text evidence="2">The sequence shown here is derived from an EMBL/GenBank/DDBJ whole genome shotgun (WGS) entry which is preliminary data.</text>
</comment>
<feature type="compositionally biased region" description="Polar residues" evidence="1">
    <location>
        <begin position="59"/>
        <end position="71"/>
    </location>
</feature>
<proteinExistence type="predicted"/>
<evidence type="ECO:0000313" key="3">
    <source>
        <dbReference type="Proteomes" id="UP000023351"/>
    </source>
</evidence>
<gene>
    <name evidence="2" type="ORF">I540_6049</name>
</gene>
<name>X8DDI4_9MYCO</name>
<feature type="region of interest" description="Disordered" evidence="1">
    <location>
        <begin position="49"/>
        <end position="71"/>
    </location>
</feature>
<reference evidence="2 3" key="1">
    <citation type="submission" date="2013-12" db="EMBL/GenBank/DDBJ databases">
        <authorList>
            <person name="Zelazny A."/>
            <person name="Olivier K."/>
            <person name="Holland S."/>
            <person name="Lenaerts A."/>
            <person name="Ordway D."/>
            <person name="DeGroote M.A."/>
            <person name="Parker T."/>
            <person name="Sizemore C."/>
            <person name="Tallon L.J."/>
            <person name="Sadzewicz L.K."/>
            <person name="Sengamalay N."/>
            <person name="Fraser C.M."/>
            <person name="Hine E."/>
            <person name="Shefchek K.A."/>
            <person name="Das S.P."/>
            <person name="Tettelin H."/>
        </authorList>
    </citation>
    <scope>NUCLEOTIDE SEQUENCE [LARGE SCALE GENOMIC DNA]</scope>
    <source>
        <strain evidence="2 3">1513</strain>
    </source>
</reference>
<protein>
    <submittedName>
        <fullName evidence="2">Uncharacterized protein</fullName>
    </submittedName>
</protein>
<evidence type="ECO:0000256" key="1">
    <source>
        <dbReference type="SAM" id="MobiDB-lite"/>
    </source>
</evidence>
<organism evidence="2 3">
    <name type="scientific">Mycobacteroides abscessus subsp. bolletii 1513</name>
    <dbReference type="NCBI Taxonomy" id="1299321"/>
    <lineage>
        <taxon>Bacteria</taxon>
        <taxon>Bacillati</taxon>
        <taxon>Actinomycetota</taxon>
        <taxon>Actinomycetes</taxon>
        <taxon>Mycobacteriales</taxon>
        <taxon>Mycobacteriaceae</taxon>
        <taxon>Mycobacteroides</taxon>
        <taxon>Mycobacteroides abscessus</taxon>
    </lineage>
</organism>
<sequence length="435" mass="46559">MVAAEFGWPGNETHAQLPPTRQLADLSDTQLAGFLPNAADLPMGWRAQQDAAHPGLSEISGTASQPGCSQRPDQVAVSTAAVSATLRGPLLEADTFPAEVTIALLRDPESVNLHVRTQSWVAQCAQVTMHYRGTGICQADLNTKVLPNLSVGTVVVGRFKIVSTNKHCLHGDSYSELDSIAGITMARVSGLTVVIHSDGLSDLAEPIVRMTLQRLAAFPAAPSLPRNALASNGPAFLALLPTLAQTPPNGRWFVDQRSGEQQRNLAPAQPITTSPTGCEPLPFPDTDLMIEGPKAIHPIGGIHVLRYGTGPAGSELGGDAQASFYRDTPGVDMLAATRTWARRCQQYQITNGHPCHSVPTVYIQALPANQYRADDAIQVIRRTENWCSSTTDRTHTITVLQVRGVIIVAKSSAPDDDGSTVDWLIRTAVNNVRQA</sequence>
<evidence type="ECO:0000313" key="2">
    <source>
        <dbReference type="EMBL" id="EUA66409.1"/>
    </source>
</evidence>
<dbReference type="EMBL" id="JAOJ01000003">
    <property type="protein sequence ID" value="EUA66409.1"/>
    <property type="molecule type" value="Genomic_DNA"/>
</dbReference>
<dbReference type="AlphaFoldDB" id="X8DDI4"/>